<evidence type="ECO:0000256" key="4">
    <source>
        <dbReference type="ARBA" id="ARBA00022481"/>
    </source>
</evidence>
<feature type="domain" description="Ubiquitin-like" evidence="9">
    <location>
        <begin position="10"/>
        <end position="78"/>
    </location>
</feature>
<dbReference type="Proteomes" id="UP000822688">
    <property type="component" value="Chromosome V"/>
</dbReference>
<evidence type="ECO:0000256" key="6">
    <source>
        <dbReference type="ARBA" id="ARBA00023288"/>
    </source>
</evidence>
<evidence type="ECO:0000256" key="1">
    <source>
        <dbReference type="ARBA" id="ARBA00002929"/>
    </source>
</evidence>
<dbReference type="PANTHER" id="PTHR13169:SF0">
    <property type="entry name" value="UBIQUITIN-LIKE PROTEIN 3"/>
    <property type="match status" value="1"/>
</dbReference>
<evidence type="ECO:0000313" key="11">
    <source>
        <dbReference type="Proteomes" id="UP000822688"/>
    </source>
</evidence>
<comment type="function">
    <text evidence="1 8">May serve as docking site to facilitate the association of other proteins to the plasma membrane.</text>
</comment>
<dbReference type="EMBL" id="CM026426">
    <property type="protein sequence ID" value="KAG0574408.1"/>
    <property type="molecule type" value="Genomic_DNA"/>
</dbReference>
<dbReference type="Gene3D" id="3.10.20.90">
    <property type="entry name" value="Phosphatidylinositol 3-kinase Catalytic Subunit, Chain A, domain 1"/>
    <property type="match status" value="1"/>
</dbReference>
<dbReference type="CDD" id="cd01814">
    <property type="entry name" value="Ubl_MUBs_plant"/>
    <property type="match status" value="1"/>
</dbReference>
<reference evidence="10" key="1">
    <citation type="submission" date="2020-06" db="EMBL/GenBank/DDBJ databases">
        <title>WGS assembly of Ceratodon purpureus strain R40.</title>
        <authorList>
            <person name="Carey S.B."/>
            <person name="Jenkins J."/>
            <person name="Shu S."/>
            <person name="Lovell J.T."/>
            <person name="Sreedasyam A."/>
            <person name="Maumus F."/>
            <person name="Tiley G.P."/>
            <person name="Fernandez-Pozo N."/>
            <person name="Barry K."/>
            <person name="Chen C."/>
            <person name="Wang M."/>
            <person name="Lipzen A."/>
            <person name="Daum C."/>
            <person name="Saski C.A."/>
            <person name="Payton A.C."/>
            <person name="Mcbreen J.C."/>
            <person name="Conrad R.E."/>
            <person name="Kollar L.M."/>
            <person name="Olsson S."/>
            <person name="Huttunen S."/>
            <person name="Landis J.B."/>
            <person name="Wickett N.J."/>
            <person name="Johnson M.G."/>
            <person name="Rensing S.A."/>
            <person name="Grimwood J."/>
            <person name="Schmutz J."/>
            <person name="Mcdaniel S.F."/>
        </authorList>
    </citation>
    <scope>NUCLEOTIDE SEQUENCE</scope>
    <source>
        <strain evidence="10">R40</strain>
    </source>
</reference>
<dbReference type="PANTHER" id="PTHR13169">
    <property type="entry name" value="UBIQUITIN-LIKE PROTEIN 3 HCG-1 PROTEIN"/>
    <property type="match status" value="1"/>
</dbReference>
<sequence>MSVMSLEESVELKFRLHDGTDIGPNKYALATTVANIKESVLNHWLKEKQNGPKSINDLKLIYAGKILENYKTLADSRVLLGEIPGCVITMHVVIRPPTNDKASEKQQSETPKSQTCCCTIL</sequence>
<keyword evidence="3 8" id="KW-1003">Cell membrane</keyword>
<protein>
    <recommendedName>
        <fullName evidence="8">Membrane-anchored ubiquitin-fold protein</fullName>
    </recommendedName>
</protein>
<evidence type="ECO:0000313" key="10">
    <source>
        <dbReference type="EMBL" id="KAG0574408.1"/>
    </source>
</evidence>
<keyword evidence="5 8" id="KW-0472">Membrane</keyword>
<dbReference type="PROSITE" id="PS50053">
    <property type="entry name" value="UBIQUITIN_2"/>
    <property type="match status" value="1"/>
</dbReference>
<keyword evidence="7" id="KW-0636">Prenylation</keyword>
<proteinExistence type="predicted"/>
<keyword evidence="11" id="KW-1185">Reference proteome</keyword>
<dbReference type="GO" id="GO:0005886">
    <property type="term" value="C:plasma membrane"/>
    <property type="evidence" value="ECO:0007669"/>
    <property type="project" value="UniProtKB-SubCell"/>
</dbReference>
<dbReference type="InterPro" id="IPR017000">
    <property type="entry name" value="MUB"/>
</dbReference>
<evidence type="ECO:0000256" key="7">
    <source>
        <dbReference type="ARBA" id="ARBA00023289"/>
    </source>
</evidence>
<keyword evidence="6" id="KW-0449">Lipoprotein</keyword>
<organism evidence="10 11">
    <name type="scientific">Ceratodon purpureus</name>
    <name type="common">Fire moss</name>
    <name type="synonym">Dicranum purpureum</name>
    <dbReference type="NCBI Taxonomy" id="3225"/>
    <lineage>
        <taxon>Eukaryota</taxon>
        <taxon>Viridiplantae</taxon>
        <taxon>Streptophyta</taxon>
        <taxon>Embryophyta</taxon>
        <taxon>Bryophyta</taxon>
        <taxon>Bryophytina</taxon>
        <taxon>Bryopsida</taxon>
        <taxon>Dicranidae</taxon>
        <taxon>Pseudoditrichales</taxon>
        <taxon>Ditrichaceae</taxon>
        <taxon>Ceratodon</taxon>
    </lineage>
</organism>
<comment type="subcellular location">
    <subcellularLocation>
        <location evidence="2">Cell membrane</location>
        <topology evidence="2">Lipid-anchor</topology>
    </subcellularLocation>
</comment>
<evidence type="ECO:0000256" key="3">
    <source>
        <dbReference type="ARBA" id="ARBA00022475"/>
    </source>
</evidence>
<evidence type="ECO:0000256" key="5">
    <source>
        <dbReference type="ARBA" id="ARBA00023136"/>
    </source>
</evidence>
<dbReference type="PIRSF" id="PIRSF032572">
    <property type="entry name" value="MUB"/>
    <property type="match status" value="1"/>
</dbReference>
<name>A0A8T0HVC3_CERPU</name>
<dbReference type="InterPro" id="IPR000626">
    <property type="entry name" value="Ubiquitin-like_dom"/>
</dbReference>
<evidence type="ECO:0000256" key="2">
    <source>
        <dbReference type="ARBA" id="ARBA00004193"/>
    </source>
</evidence>
<keyword evidence="4" id="KW-0488">Methylation</keyword>
<dbReference type="InterPro" id="IPR040015">
    <property type="entry name" value="UBL3-like"/>
</dbReference>
<evidence type="ECO:0000256" key="8">
    <source>
        <dbReference type="PIRNR" id="PIRNR032572"/>
    </source>
</evidence>
<evidence type="ECO:0000259" key="9">
    <source>
        <dbReference type="PROSITE" id="PS50053"/>
    </source>
</evidence>
<dbReference type="AlphaFoldDB" id="A0A8T0HVC3"/>
<comment type="caution">
    <text evidence="10">The sequence shown here is derived from an EMBL/GenBank/DDBJ whole genome shotgun (WGS) entry which is preliminary data.</text>
</comment>
<accession>A0A8T0HVC3</accession>
<dbReference type="InterPro" id="IPR039540">
    <property type="entry name" value="UBL3-like_ubiquitin_dom"/>
</dbReference>
<dbReference type="InterPro" id="IPR029071">
    <property type="entry name" value="Ubiquitin-like_domsf"/>
</dbReference>
<gene>
    <name evidence="10" type="ORF">KC19_VG260500</name>
</gene>
<dbReference type="Pfam" id="PF13881">
    <property type="entry name" value="Rad60-SLD_2"/>
    <property type="match status" value="1"/>
</dbReference>
<dbReference type="SUPFAM" id="SSF54236">
    <property type="entry name" value="Ubiquitin-like"/>
    <property type="match status" value="1"/>
</dbReference>